<keyword evidence="2" id="KW-0732">Signal</keyword>
<sequence>MKKPILLVLVFSALCAYNPCHAQLLKKLKDKVNKTVNPSTTSTDNTSTDANTATDANGKPVNKGGGGLKNTPPPDVNQQMADAEQAQAAANYSDARYSIQQALIGIEIQLGRELLKSLPDPVDGLAKDTMQDKVVSTQWGWNNMTIQRVYTDKKDKQLTVTIGNNAMYAGMANLYFNNAYMTQANGQDQNMKQTKVKGNKAIIQYEDSKGYTLMVTLGQSSLIVWECINFADETEVMNAANAFDIDGIKKMLGEQ</sequence>
<evidence type="ECO:0000313" key="4">
    <source>
        <dbReference type="Proteomes" id="UP000321533"/>
    </source>
</evidence>
<dbReference type="AlphaFoldDB" id="A0A5B8V7J3"/>
<keyword evidence="4" id="KW-1185">Reference proteome</keyword>
<accession>A0A5B8V7J3</accession>
<feature type="signal peptide" evidence="2">
    <location>
        <begin position="1"/>
        <end position="22"/>
    </location>
</feature>
<evidence type="ECO:0000256" key="1">
    <source>
        <dbReference type="SAM" id="MobiDB-lite"/>
    </source>
</evidence>
<dbReference type="RefSeq" id="WP_147189036.1">
    <property type="nucleotide sequence ID" value="NZ_CP042435.1"/>
</dbReference>
<evidence type="ECO:0000313" key="3">
    <source>
        <dbReference type="EMBL" id="QEC67229.1"/>
    </source>
</evidence>
<dbReference type="KEGG" id="pgin:FRZ67_07945"/>
<gene>
    <name evidence="3" type="ORF">FRZ67_07945</name>
</gene>
<evidence type="ECO:0008006" key="5">
    <source>
        <dbReference type="Google" id="ProtNLM"/>
    </source>
</evidence>
<feature type="chain" id="PRO_5023112892" description="DUF4251 domain-containing protein" evidence="2">
    <location>
        <begin position="23"/>
        <end position="255"/>
    </location>
</feature>
<reference evidence="3 4" key="1">
    <citation type="journal article" date="2016" name="Int. J. Syst. Evol. Microbiol.">
        <title>Panacibacter ginsenosidivorans gen. nov., sp. nov., with ginsenoside converting activity isolated from soil of a ginseng field.</title>
        <authorList>
            <person name="Siddiqi M.Z."/>
            <person name="Muhammad Shafi S."/>
            <person name="Choi K.D."/>
            <person name="Im W.T."/>
        </authorList>
    </citation>
    <scope>NUCLEOTIDE SEQUENCE [LARGE SCALE GENOMIC DNA]</scope>
    <source>
        <strain evidence="3 4">Gsoil1550</strain>
    </source>
</reference>
<proteinExistence type="predicted"/>
<name>A0A5B8V7J3_9BACT</name>
<evidence type="ECO:0000256" key="2">
    <source>
        <dbReference type="SAM" id="SignalP"/>
    </source>
</evidence>
<feature type="region of interest" description="Disordered" evidence="1">
    <location>
        <begin position="34"/>
        <end position="77"/>
    </location>
</feature>
<dbReference type="EMBL" id="CP042435">
    <property type="protein sequence ID" value="QEC67229.1"/>
    <property type="molecule type" value="Genomic_DNA"/>
</dbReference>
<dbReference type="Proteomes" id="UP000321533">
    <property type="component" value="Chromosome"/>
</dbReference>
<protein>
    <recommendedName>
        <fullName evidence="5">DUF4251 domain-containing protein</fullName>
    </recommendedName>
</protein>
<organism evidence="3 4">
    <name type="scientific">Panacibacter ginsenosidivorans</name>
    <dbReference type="NCBI Taxonomy" id="1813871"/>
    <lineage>
        <taxon>Bacteria</taxon>
        <taxon>Pseudomonadati</taxon>
        <taxon>Bacteroidota</taxon>
        <taxon>Chitinophagia</taxon>
        <taxon>Chitinophagales</taxon>
        <taxon>Chitinophagaceae</taxon>
        <taxon>Panacibacter</taxon>
    </lineage>
</organism>
<feature type="compositionally biased region" description="Low complexity" evidence="1">
    <location>
        <begin position="39"/>
        <end position="57"/>
    </location>
</feature>
<dbReference type="OrthoDB" id="671844at2"/>